<evidence type="ECO:0000256" key="1">
    <source>
        <dbReference type="ARBA" id="ARBA00002986"/>
    </source>
</evidence>
<evidence type="ECO:0000256" key="2">
    <source>
        <dbReference type="ARBA" id="ARBA00004496"/>
    </source>
</evidence>
<dbReference type="PROSITE" id="PS00745">
    <property type="entry name" value="RF_PROK_I"/>
    <property type="match status" value="1"/>
</dbReference>
<dbReference type="SUPFAM" id="SSF75620">
    <property type="entry name" value="Release factor"/>
    <property type="match status" value="1"/>
</dbReference>
<dbReference type="GeneID" id="65281798"/>
<dbReference type="FunFam" id="3.30.70.1660:FF:000004">
    <property type="entry name" value="Peptide chain release factor 1"/>
    <property type="match status" value="1"/>
</dbReference>
<dbReference type="AlphaFoldDB" id="A0A2W1K225"/>
<dbReference type="PANTHER" id="PTHR43804:SF7">
    <property type="entry name" value="LD18447P"/>
    <property type="match status" value="1"/>
</dbReference>
<dbReference type="HAMAP" id="MF_00093">
    <property type="entry name" value="Rel_fac_1"/>
    <property type="match status" value="1"/>
</dbReference>
<evidence type="ECO:0000259" key="9">
    <source>
        <dbReference type="PROSITE" id="PS00745"/>
    </source>
</evidence>
<evidence type="ECO:0000256" key="5">
    <source>
        <dbReference type="ARBA" id="ARBA00022490"/>
    </source>
</evidence>
<evidence type="ECO:0000313" key="11">
    <source>
        <dbReference type="Proteomes" id="UP000248886"/>
    </source>
</evidence>
<comment type="similarity">
    <text evidence="3 7">Belongs to the prokaryotic/mitochondrial release factor family.</text>
</comment>
<dbReference type="Pfam" id="PF00472">
    <property type="entry name" value="RF-1"/>
    <property type="match status" value="1"/>
</dbReference>
<evidence type="ECO:0000256" key="4">
    <source>
        <dbReference type="ARBA" id="ARBA00022481"/>
    </source>
</evidence>
<dbReference type="PANTHER" id="PTHR43804">
    <property type="entry name" value="LD18447P"/>
    <property type="match status" value="1"/>
</dbReference>
<dbReference type="Gene3D" id="3.30.70.1660">
    <property type="match status" value="1"/>
</dbReference>
<name>A0A2W1K225_ACIFR</name>
<evidence type="ECO:0000256" key="7">
    <source>
        <dbReference type="HAMAP-Rule" id="MF_00093"/>
    </source>
</evidence>
<reference evidence="10 11" key="1">
    <citation type="submission" date="2018-06" db="EMBL/GenBank/DDBJ databases">
        <title>Draft sequence of Acidithiobacillus ferrooxidans CCM 4253.</title>
        <authorList>
            <person name="Moya-Beltran A."/>
            <person name="Castro M."/>
            <person name="Covarrubias P.C."/>
            <person name="Issotta F."/>
            <person name="Janiczek O."/>
            <person name="Mandl M."/>
            <person name="Kucera J."/>
            <person name="Quatrini R."/>
        </authorList>
    </citation>
    <scope>NUCLEOTIDE SEQUENCE [LARGE SCALE GENOMIC DNA]</scope>
    <source>
        <strain evidence="10 11">CCM 4253</strain>
    </source>
</reference>
<dbReference type="RefSeq" id="WP_012537371.1">
    <property type="nucleotide sequence ID" value="NZ_AP025160.1"/>
</dbReference>
<dbReference type="NCBIfam" id="TIGR00019">
    <property type="entry name" value="prfA"/>
    <property type="match status" value="1"/>
</dbReference>
<dbReference type="InterPro" id="IPR045853">
    <property type="entry name" value="Pep_chain_release_fac_I_sf"/>
</dbReference>
<dbReference type="InterPro" id="IPR050057">
    <property type="entry name" value="Prokaryotic/Mito_RF"/>
</dbReference>
<comment type="function">
    <text evidence="1 7">Peptide chain release factor 1 directs the termination of translation in response to the peptide chain termination codons UAG and UAA.</text>
</comment>
<dbReference type="OMA" id="DHRVGFK"/>
<proteinExistence type="inferred from homology"/>
<gene>
    <name evidence="7 10" type="primary">prfA</name>
    <name evidence="10" type="ORF">DN052_10115</name>
</gene>
<dbReference type="InterPro" id="IPR000352">
    <property type="entry name" value="Pep_chain_release_fac_I"/>
</dbReference>
<evidence type="ECO:0000313" key="10">
    <source>
        <dbReference type="EMBL" id="PZD80778.1"/>
    </source>
</evidence>
<dbReference type="OrthoDB" id="5289379at2"/>
<evidence type="ECO:0000256" key="6">
    <source>
        <dbReference type="ARBA" id="ARBA00022917"/>
    </source>
</evidence>
<comment type="PTM">
    <text evidence="7">Methylated by PrmC. Methylation increases the termination efficiency of RF1.</text>
</comment>
<dbReference type="Proteomes" id="UP000248886">
    <property type="component" value="Unassembled WGS sequence"/>
</dbReference>
<evidence type="ECO:0000256" key="8">
    <source>
        <dbReference type="NCBIfam" id="TIGR00019"/>
    </source>
</evidence>
<evidence type="ECO:0000256" key="3">
    <source>
        <dbReference type="ARBA" id="ARBA00010835"/>
    </source>
</evidence>
<dbReference type="FunFam" id="3.30.70.1660:FF:000002">
    <property type="entry name" value="Peptide chain release factor 1"/>
    <property type="match status" value="1"/>
</dbReference>
<accession>A0A2W1K225</accession>
<dbReference type="Gene3D" id="3.30.160.20">
    <property type="match status" value="1"/>
</dbReference>
<keyword evidence="6 7" id="KW-0648">Protein biosynthesis</keyword>
<dbReference type="FunFam" id="3.30.160.20:FF:000004">
    <property type="entry name" value="Peptide chain release factor 1"/>
    <property type="match status" value="1"/>
</dbReference>
<keyword evidence="4 7" id="KW-0488">Methylation</keyword>
<dbReference type="Gene3D" id="6.10.140.1950">
    <property type="match status" value="1"/>
</dbReference>
<dbReference type="GO" id="GO:0016149">
    <property type="term" value="F:translation release factor activity, codon specific"/>
    <property type="evidence" value="ECO:0007669"/>
    <property type="project" value="UniProtKB-UniRule"/>
</dbReference>
<protein>
    <recommendedName>
        <fullName evidence="7 8">Peptide chain release factor 1</fullName>
        <shortName evidence="7">RF-1</shortName>
    </recommendedName>
</protein>
<keyword evidence="5 7" id="KW-0963">Cytoplasm</keyword>
<sequence>MSLSPRLQSQLEQLAFRFDELSQLLASPGAAGDTQRFQSLSKELGEIGPVLELLRRHQQRQRDRDEGGRMLLEEQDAELRALASEEVAAAEAELDQIEAALRIRLLPKDPNDDRSVFLEIRAGTGGEEAALFAGVLARMYTRYAESKGFGVVILSASDSERGGYKEVVLEISGRGAYSCLKFESGGHRVQRVPETETQGRIHTSACTVAVLPEVDTVSEITINPADLRIDTYRASGAGGQHINKTDSAIRITHVPSGMVVTCQEDRSQHKNRARAMALLQARLLEQEQEKQQSAAAQTRRLLVGSGDRSERIRTYNFPQGRITDHRINLTLYRLEAVLEGDLDAVIEPLIKEYQADLLQHMGDDL</sequence>
<dbReference type="InterPro" id="IPR005139">
    <property type="entry name" value="PCRF"/>
</dbReference>
<dbReference type="Pfam" id="PF03462">
    <property type="entry name" value="PCRF"/>
    <property type="match status" value="1"/>
</dbReference>
<comment type="subcellular location">
    <subcellularLocation>
        <location evidence="2 7">Cytoplasm</location>
    </subcellularLocation>
</comment>
<dbReference type="InterPro" id="IPR004373">
    <property type="entry name" value="RF-1"/>
</dbReference>
<dbReference type="EMBL" id="QKQP01000005">
    <property type="protein sequence ID" value="PZD80778.1"/>
    <property type="molecule type" value="Genomic_DNA"/>
</dbReference>
<dbReference type="GO" id="GO:0005829">
    <property type="term" value="C:cytosol"/>
    <property type="evidence" value="ECO:0007669"/>
    <property type="project" value="UniProtKB-ARBA"/>
</dbReference>
<dbReference type="NCBIfam" id="NF001859">
    <property type="entry name" value="PRK00591.1"/>
    <property type="match status" value="1"/>
</dbReference>
<feature type="modified residue" description="N5-methylglutamine" evidence="7">
    <location>
        <position position="240"/>
    </location>
</feature>
<dbReference type="SMART" id="SM00937">
    <property type="entry name" value="PCRF"/>
    <property type="match status" value="1"/>
</dbReference>
<comment type="caution">
    <text evidence="10">The sequence shown here is derived from an EMBL/GenBank/DDBJ whole genome shotgun (WGS) entry which is preliminary data.</text>
</comment>
<feature type="domain" description="Prokaryotic-type class I peptide chain release factors" evidence="9">
    <location>
        <begin position="233"/>
        <end position="249"/>
    </location>
</feature>
<organism evidence="10 11">
    <name type="scientific">Acidithiobacillus ferrooxidans</name>
    <name type="common">Thiobacillus ferrooxidans</name>
    <dbReference type="NCBI Taxonomy" id="920"/>
    <lineage>
        <taxon>Bacteria</taxon>
        <taxon>Pseudomonadati</taxon>
        <taxon>Pseudomonadota</taxon>
        <taxon>Acidithiobacillia</taxon>
        <taxon>Acidithiobacillales</taxon>
        <taxon>Acidithiobacillaceae</taxon>
        <taxon>Acidithiobacillus</taxon>
    </lineage>
</organism>